<dbReference type="InterPro" id="IPR051340">
    <property type="entry name" value="Haloalkane_dehalogenase"/>
</dbReference>
<accession>A0A6A2XP90</accession>
<dbReference type="GO" id="GO:0004301">
    <property type="term" value="F:epoxide hydrolase activity"/>
    <property type="evidence" value="ECO:0007669"/>
    <property type="project" value="TreeGrafter"/>
</dbReference>
<evidence type="ECO:0000256" key="1">
    <source>
        <dbReference type="ARBA" id="ARBA00022801"/>
    </source>
</evidence>
<dbReference type="PANTHER" id="PTHR42977:SF3">
    <property type="entry name" value="AB HYDROLASE-1 DOMAIN-CONTAINING PROTEIN"/>
    <property type="match status" value="1"/>
</dbReference>
<feature type="region of interest" description="Disordered" evidence="2">
    <location>
        <begin position="1"/>
        <end position="25"/>
    </location>
</feature>
<feature type="compositionally biased region" description="Polar residues" evidence="2">
    <location>
        <begin position="228"/>
        <end position="245"/>
    </location>
</feature>
<dbReference type="InterPro" id="IPR029058">
    <property type="entry name" value="AB_hydrolase_fold"/>
</dbReference>
<evidence type="ECO:0000313" key="3">
    <source>
        <dbReference type="EMBL" id="KAE8668745.1"/>
    </source>
</evidence>
<comment type="caution">
    <text evidence="3">The sequence shown here is derived from an EMBL/GenBank/DDBJ whole genome shotgun (WGS) entry which is preliminary data.</text>
</comment>
<feature type="compositionally biased region" description="Polar residues" evidence="2">
    <location>
        <begin position="201"/>
        <end position="216"/>
    </location>
</feature>
<protein>
    <submittedName>
        <fullName evidence="3">Alpha/beta-Hydrolases superfamily protein isoform 2</fullName>
    </submittedName>
</protein>
<dbReference type="EMBL" id="VEPZ02001542">
    <property type="protein sequence ID" value="KAE8668745.1"/>
    <property type="molecule type" value="Genomic_DNA"/>
</dbReference>
<feature type="compositionally biased region" description="Basic and acidic residues" evidence="2">
    <location>
        <begin position="156"/>
        <end position="183"/>
    </location>
</feature>
<dbReference type="Gene3D" id="3.40.50.1820">
    <property type="entry name" value="alpha/beta hydrolase"/>
    <property type="match status" value="1"/>
</dbReference>
<sequence>MQEDNLPVTKVTQADEPVDMASKSNKRIRLSVEEATAEERTWTRSWRDTVADSPIFTGMFHSSTRMDEEVYESIFQEDRKYLIQIPPQMWNKRRKYMKKRYLRKEPTKKGDMTHGCWFKDAKKEHEEVKKGSITRTKKNQNENRFKALCEEIQIDNRKTEGTSENRKEVEQGRTQSQEKRATKENAQQTIETEERSKGKNKTSIPPKNSKQRNSVGIQIKSPMISKGTVESSSTPKEVNTSTLRSTDQVNNKMDLEETLRASDKELTSCGPYAMKEDDAMVYRRPYITSGSSGFALNAISRAMKKELKACVEDTKAILTDENWIVRTTVCWGQRDRWLNYDEVEDFCKNSNHKLIELPMAGHHVQEDSGEELGGIISGLISRRIIT</sequence>
<proteinExistence type="predicted"/>
<organism evidence="3 4">
    <name type="scientific">Hibiscus syriacus</name>
    <name type="common">Rose of Sharon</name>
    <dbReference type="NCBI Taxonomy" id="106335"/>
    <lineage>
        <taxon>Eukaryota</taxon>
        <taxon>Viridiplantae</taxon>
        <taxon>Streptophyta</taxon>
        <taxon>Embryophyta</taxon>
        <taxon>Tracheophyta</taxon>
        <taxon>Spermatophyta</taxon>
        <taxon>Magnoliopsida</taxon>
        <taxon>eudicotyledons</taxon>
        <taxon>Gunneridae</taxon>
        <taxon>Pentapetalae</taxon>
        <taxon>rosids</taxon>
        <taxon>malvids</taxon>
        <taxon>Malvales</taxon>
        <taxon>Malvaceae</taxon>
        <taxon>Malvoideae</taxon>
        <taxon>Hibiscus</taxon>
    </lineage>
</organism>
<keyword evidence="4" id="KW-1185">Reference proteome</keyword>
<reference evidence="3" key="1">
    <citation type="submission" date="2019-09" db="EMBL/GenBank/DDBJ databases">
        <title>Draft genome information of white flower Hibiscus syriacus.</title>
        <authorList>
            <person name="Kim Y.-M."/>
        </authorList>
    </citation>
    <scope>NUCLEOTIDE SEQUENCE [LARGE SCALE GENOMIC DNA]</scope>
    <source>
        <strain evidence="3">YM2019G1</strain>
    </source>
</reference>
<gene>
    <name evidence="3" type="ORF">F3Y22_tig00112285pilonHSYRG00150</name>
</gene>
<dbReference type="Proteomes" id="UP000436088">
    <property type="component" value="Unassembled WGS sequence"/>
</dbReference>
<dbReference type="PANTHER" id="PTHR42977">
    <property type="entry name" value="HYDROLASE-RELATED"/>
    <property type="match status" value="1"/>
</dbReference>
<feature type="region of interest" description="Disordered" evidence="2">
    <location>
        <begin position="156"/>
        <end position="245"/>
    </location>
</feature>
<name>A0A6A2XP90_HIBSY</name>
<evidence type="ECO:0000256" key="2">
    <source>
        <dbReference type="SAM" id="MobiDB-lite"/>
    </source>
</evidence>
<keyword evidence="1" id="KW-0378">Hydrolase</keyword>
<dbReference type="AlphaFoldDB" id="A0A6A2XP90"/>
<dbReference type="SUPFAM" id="SSF53474">
    <property type="entry name" value="alpha/beta-Hydrolases"/>
    <property type="match status" value="1"/>
</dbReference>
<evidence type="ECO:0000313" key="4">
    <source>
        <dbReference type="Proteomes" id="UP000436088"/>
    </source>
</evidence>